<reference evidence="1 2" key="1">
    <citation type="journal article" date="2016" name="Nat. Commun.">
        <title>Thousands of microbial genomes shed light on interconnected biogeochemical processes in an aquifer system.</title>
        <authorList>
            <person name="Anantharaman K."/>
            <person name="Brown C.T."/>
            <person name="Hug L.A."/>
            <person name="Sharon I."/>
            <person name="Castelle C.J."/>
            <person name="Probst A.J."/>
            <person name="Thomas B.C."/>
            <person name="Singh A."/>
            <person name="Wilkins M.J."/>
            <person name="Karaoz U."/>
            <person name="Brodie E.L."/>
            <person name="Williams K.H."/>
            <person name="Hubbard S.S."/>
            <person name="Banfield J.F."/>
        </authorList>
    </citation>
    <scope>NUCLEOTIDE SEQUENCE [LARGE SCALE GENOMIC DNA]</scope>
</reference>
<dbReference type="STRING" id="1798468.A2110_02325"/>
<accession>A0A1F6BLZ3</accession>
<organism evidence="1 2">
    <name type="scientific">Candidatus Jorgensenbacteria bacterium GWA1_54_12</name>
    <dbReference type="NCBI Taxonomy" id="1798468"/>
    <lineage>
        <taxon>Bacteria</taxon>
        <taxon>Candidatus Joergenseniibacteriota</taxon>
    </lineage>
</organism>
<evidence type="ECO:0000313" key="1">
    <source>
        <dbReference type="EMBL" id="OGG37547.1"/>
    </source>
</evidence>
<protein>
    <submittedName>
        <fullName evidence="1">Uncharacterized protein</fullName>
    </submittedName>
</protein>
<dbReference type="AlphaFoldDB" id="A0A1F6BLZ3"/>
<dbReference type="Proteomes" id="UP000176273">
    <property type="component" value="Unassembled WGS sequence"/>
</dbReference>
<proteinExistence type="predicted"/>
<name>A0A1F6BLZ3_9BACT</name>
<evidence type="ECO:0000313" key="2">
    <source>
        <dbReference type="Proteomes" id="UP000176273"/>
    </source>
</evidence>
<sequence length="194" mass="20805">MRDRYPDLKRQLPGWVEGPFLIPHPGIYHAGHLDMLGEILSKLAAVDGLGAQIACKGSTMERFRENPLLTEAWRKLLVQQQGSCIIVVFAQFGQFHCGEAVPQVLHGLSWTNFGREVPLGPCEVGSMLLTNSGRLASDDTLRIDCPGASVSPLGGIALSQTPTFSSWDGSIIFDVCIGTASEDSGSATAFVFSA</sequence>
<gene>
    <name evidence="1" type="ORF">A2110_02325</name>
</gene>
<comment type="caution">
    <text evidence="1">The sequence shown here is derived from an EMBL/GenBank/DDBJ whole genome shotgun (WGS) entry which is preliminary data.</text>
</comment>
<dbReference type="EMBL" id="MFKH01000009">
    <property type="protein sequence ID" value="OGG37547.1"/>
    <property type="molecule type" value="Genomic_DNA"/>
</dbReference>